<evidence type="ECO:0000313" key="8">
    <source>
        <dbReference type="Proteomes" id="UP001363151"/>
    </source>
</evidence>
<dbReference type="NCBIfam" id="TIGR01258">
    <property type="entry name" value="pgm_1"/>
    <property type="match status" value="1"/>
</dbReference>
<comment type="caution">
    <text evidence="7">The sequence shown here is derived from an EMBL/GenBank/DDBJ whole genome shotgun (WGS) entry which is preliminary data.</text>
</comment>
<dbReference type="EC" id="5.4.2.11" evidence="4"/>
<comment type="catalytic activity">
    <reaction evidence="4">
        <text>(2R)-2-phosphoglycerate = (2R)-3-phosphoglycerate</text>
        <dbReference type="Rhea" id="RHEA:15901"/>
        <dbReference type="ChEBI" id="CHEBI:58272"/>
        <dbReference type="ChEBI" id="CHEBI:58289"/>
        <dbReference type="EC" id="5.4.2.11"/>
    </reaction>
</comment>
<gene>
    <name evidence="7" type="ORF">SO694_00215019</name>
</gene>
<feature type="region of interest" description="Disordered" evidence="5">
    <location>
        <begin position="146"/>
        <end position="169"/>
    </location>
</feature>
<organism evidence="7 8">
    <name type="scientific">Aureococcus anophagefferens</name>
    <name type="common">Harmful bloom alga</name>
    <dbReference type="NCBI Taxonomy" id="44056"/>
    <lineage>
        <taxon>Eukaryota</taxon>
        <taxon>Sar</taxon>
        <taxon>Stramenopiles</taxon>
        <taxon>Ochrophyta</taxon>
        <taxon>Pelagophyceae</taxon>
        <taxon>Pelagomonadales</taxon>
        <taxon>Pelagomonadaceae</taxon>
        <taxon>Aureococcus</taxon>
    </lineage>
</organism>
<sequence length="345" mass="37797">MMRSRAALRPLRRALDAPQREIGTLILLRHGQSIWNGTTATFTGWCDVALTPRGRSQAIEAGELLGERGYGSKITDVFTSELERAYETAALAMTAIEQHGGHRNPRTVRDPRLNERHYGCVQGVCKGDAMLLSYFGEAQVKSWRRSMRGKPPPLDESHPHWRPPPAPATESLADCQARVLACYEDCVKPALFAGPDRTVLLVAHSNTLRGLMASIDGVPDADVPSLHVPNSVPILYRFDETSRELVSRKYAPLEKGSAAGSHARWLLSSRNLIRLRSALAPGGVLTRALFDALDENGDRMLTADEIKLGVRKLLGDDQGSKRVIQRRFNATASPSRPSSSASCAT</sequence>
<dbReference type="InterPro" id="IPR002048">
    <property type="entry name" value="EF_hand_dom"/>
</dbReference>
<protein>
    <recommendedName>
        <fullName evidence="4">Phosphoglycerate mutase</fullName>
        <ecNumber evidence="4">5.4.2.11</ecNumber>
    </recommendedName>
</protein>
<evidence type="ECO:0000256" key="1">
    <source>
        <dbReference type="ARBA" id="ARBA00006717"/>
    </source>
</evidence>
<evidence type="ECO:0000256" key="2">
    <source>
        <dbReference type="ARBA" id="ARBA00023152"/>
    </source>
</evidence>
<dbReference type="InterPro" id="IPR001345">
    <property type="entry name" value="PG/BPGM_mutase_AS"/>
</dbReference>
<dbReference type="PROSITE" id="PS00175">
    <property type="entry name" value="PG_MUTASE"/>
    <property type="match status" value="1"/>
</dbReference>
<evidence type="ECO:0000256" key="4">
    <source>
        <dbReference type="RuleBase" id="RU004511"/>
    </source>
</evidence>
<dbReference type="Proteomes" id="UP001363151">
    <property type="component" value="Unassembled WGS sequence"/>
</dbReference>
<dbReference type="Gene3D" id="3.40.50.1240">
    <property type="entry name" value="Phosphoglycerate mutase-like"/>
    <property type="match status" value="1"/>
</dbReference>
<proteinExistence type="inferred from homology"/>
<dbReference type="PANTHER" id="PTHR11931">
    <property type="entry name" value="PHOSPHOGLYCERATE MUTASE"/>
    <property type="match status" value="1"/>
</dbReference>
<dbReference type="PROSITE" id="PS50222">
    <property type="entry name" value="EF_HAND_2"/>
    <property type="match status" value="1"/>
</dbReference>
<dbReference type="SUPFAM" id="SSF53254">
    <property type="entry name" value="Phosphoglycerate mutase-like"/>
    <property type="match status" value="1"/>
</dbReference>
<dbReference type="SMART" id="SM00855">
    <property type="entry name" value="PGAM"/>
    <property type="match status" value="1"/>
</dbReference>
<dbReference type="InterPro" id="IPR018247">
    <property type="entry name" value="EF_Hand_1_Ca_BS"/>
</dbReference>
<dbReference type="EMBL" id="JBBJCI010000452">
    <property type="protein sequence ID" value="KAK7230168.1"/>
    <property type="molecule type" value="Genomic_DNA"/>
</dbReference>
<dbReference type="InterPro" id="IPR029033">
    <property type="entry name" value="His_PPase_superfam"/>
</dbReference>
<dbReference type="InterPro" id="IPR005952">
    <property type="entry name" value="Phosphogly_mut1"/>
</dbReference>
<evidence type="ECO:0000256" key="5">
    <source>
        <dbReference type="SAM" id="MobiDB-lite"/>
    </source>
</evidence>
<keyword evidence="8" id="KW-1185">Reference proteome</keyword>
<keyword evidence="3 4" id="KW-0413">Isomerase</keyword>
<name>A0ABR1FG03_AURAN</name>
<feature type="domain" description="EF-hand" evidence="6">
    <location>
        <begin position="287"/>
        <end position="316"/>
    </location>
</feature>
<evidence type="ECO:0000313" key="7">
    <source>
        <dbReference type="EMBL" id="KAK7230168.1"/>
    </source>
</evidence>
<evidence type="ECO:0000256" key="3">
    <source>
        <dbReference type="ARBA" id="ARBA00023235"/>
    </source>
</evidence>
<dbReference type="Pfam" id="PF00300">
    <property type="entry name" value="His_Phos_1"/>
    <property type="match status" value="1"/>
</dbReference>
<dbReference type="PROSITE" id="PS00018">
    <property type="entry name" value="EF_HAND_1"/>
    <property type="match status" value="1"/>
</dbReference>
<evidence type="ECO:0000259" key="6">
    <source>
        <dbReference type="PROSITE" id="PS50222"/>
    </source>
</evidence>
<dbReference type="CDD" id="cd07067">
    <property type="entry name" value="HP_PGM_like"/>
    <property type="match status" value="1"/>
</dbReference>
<dbReference type="InterPro" id="IPR013078">
    <property type="entry name" value="His_Pase_superF_clade-1"/>
</dbReference>
<comment type="similarity">
    <text evidence="1 4">Belongs to the phosphoglycerate mutase family. BPG-dependent PGAM subfamily.</text>
</comment>
<reference evidence="7 8" key="1">
    <citation type="submission" date="2024-03" db="EMBL/GenBank/DDBJ databases">
        <title>Aureococcus anophagefferens CCMP1851 and Kratosvirus quantuckense: Draft genome of a second virus-susceptible host strain in the model system.</title>
        <authorList>
            <person name="Chase E."/>
            <person name="Truchon A.R."/>
            <person name="Schepens W."/>
            <person name="Wilhelm S.W."/>
        </authorList>
    </citation>
    <scope>NUCLEOTIDE SEQUENCE [LARGE SCALE GENOMIC DNA]</scope>
    <source>
        <strain evidence="7 8">CCMP1851</strain>
    </source>
</reference>
<accession>A0ABR1FG03</accession>
<keyword evidence="2 4" id="KW-0324">Glycolysis</keyword>